<evidence type="ECO:0000256" key="2">
    <source>
        <dbReference type="ARBA" id="ARBA00022771"/>
    </source>
</evidence>
<evidence type="ECO:0000256" key="5">
    <source>
        <dbReference type="SAM" id="MobiDB-lite"/>
    </source>
</evidence>
<evidence type="ECO:0000256" key="1">
    <source>
        <dbReference type="ARBA" id="ARBA00022723"/>
    </source>
</evidence>
<dbReference type="Gene3D" id="3.30.40.10">
    <property type="entry name" value="Zinc/RING finger domain, C3HC4 (zinc finger)"/>
    <property type="match status" value="1"/>
</dbReference>
<sequence>MERRRNISGNDTPLEVIEDLTTDRQHNPIENINEDININALPFERQQNHWPFESQGVDFHNPDLLFGNLLGDLPVETVEDNPRARPSVLVPRLPREQRHSFRRQRSRSRSPQLFPDSQRDAQRTPEIVQGLDELMAEVEGRMPRVLGQPPNTYNAAMIVAEEHNQRVARITPPEAPPSPPALEQPTISCLVCFDSVGTIQKSSRTLCSTVCGHVFCSTCIDAVVRQKKQCPVCRKKLTKKQYHPLFI</sequence>
<keyword evidence="1" id="KW-0479">Metal-binding</keyword>
<proteinExistence type="predicted"/>
<evidence type="ECO:0000256" key="3">
    <source>
        <dbReference type="ARBA" id="ARBA00022833"/>
    </source>
</evidence>
<dbReference type="Pfam" id="PF14634">
    <property type="entry name" value="zf-RING_5"/>
    <property type="match status" value="1"/>
</dbReference>
<keyword evidence="2 4" id="KW-0863">Zinc-finger</keyword>
<dbReference type="InterPro" id="IPR013083">
    <property type="entry name" value="Znf_RING/FYVE/PHD"/>
</dbReference>
<dbReference type="InterPro" id="IPR001841">
    <property type="entry name" value="Znf_RING"/>
</dbReference>
<dbReference type="AlphaFoldDB" id="A0A3R7M0H8"/>
<evidence type="ECO:0000313" key="8">
    <source>
        <dbReference type="Proteomes" id="UP000283509"/>
    </source>
</evidence>
<dbReference type="PROSITE" id="PS50089">
    <property type="entry name" value="ZF_RING_2"/>
    <property type="match status" value="1"/>
</dbReference>
<evidence type="ECO:0000313" key="7">
    <source>
        <dbReference type="EMBL" id="ROT68326.1"/>
    </source>
</evidence>
<keyword evidence="7" id="KW-0436">Ligase</keyword>
<dbReference type="PANTHER" id="PTHR23041:SF78">
    <property type="entry name" value="E3 UBIQUITIN-PROTEIN LIGASE RNF4"/>
    <property type="match status" value="1"/>
</dbReference>
<dbReference type="GO" id="GO:0016874">
    <property type="term" value="F:ligase activity"/>
    <property type="evidence" value="ECO:0007669"/>
    <property type="project" value="UniProtKB-KW"/>
</dbReference>
<dbReference type="Proteomes" id="UP000283509">
    <property type="component" value="Unassembled WGS sequence"/>
</dbReference>
<comment type="caution">
    <text evidence="7">The sequence shown here is derived from an EMBL/GenBank/DDBJ whole genome shotgun (WGS) entry which is preliminary data.</text>
</comment>
<dbReference type="OrthoDB" id="6359588at2759"/>
<dbReference type="SMART" id="SM00184">
    <property type="entry name" value="RING"/>
    <property type="match status" value="1"/>
</dbReference>
<keyword evidence="3" id="KW-0862">Zinc</keyword>
<reference evidence="7 8" key="1">
    <citation type="submission" date="2018-04" db="EMBL/GenBank/DDBJ databases">
        <authorList>
            <person name="Zhang X."/>
            <person name="Yuan J."/>
            <person name="Li F."/>
            <person name="Xiang J."/>
        </authorList>
    </citation>
    <scope>NUCLEOTIDE SEQUENCE [LARGE SCALE GENOMIC DNA]</scope>
    <source>
        <tissue evidence="7">Muscle</tissue>
    </source>
</reference>
<dbReference type="EMBL" id="QCYY01002689">
    <property type="protein sequence ID" value="ROT68326.1"/>
    <property type="molecule type" value="Genomic_DNA"/>
</dbReference>
<feature type="domain" description="RING-type" evidence="6">
    <location>
        <begin position="189"/>
        <end position="234"/>
    </location>
</feature>
<protein>
    <submittedName>
        <fullName evidence="7">E3 ubiquitin ligase RNF4</fullName>
    </submittedName>
</protein>
<evidence type="ECO:0000259" key="6">
    <source>
        <dbReference type="PROSITE" id="PS50089"/>
    </source>
</evidence>
<gene>
    <name evidence="7" type="ORF">C7M84_013529</name>
</gene>
<keyword evidence="8" id="KW-1185">Reference proteome</keyword>
<dbReference type="InterPro" id="IPR017907">
    <property type="entry name" value="Znf_RING_CS"/>
</dbReference>
<reference evidence="7 8" key="2">
    <citation type="submission" date="2019-01" db="EMBL/GenBank/DDBJ databases">
        <title>The decoding of complex shrimp genome reveals the adaptation for benthos swimmer, frequently molting mechanism and breeding impact on genome.</title>
        <authorList>
            <person name="Sun Y."/>
            <person name="Gao Y."/>
            <person name="Yu Y."/>
        </authorList>
    </citation>
    <scope>NUCLEOTIDE SEQUENCE [LARGE SCALE GENOMIC DNA]</scope>
    <source>
        <tissue evidence="7">Muscle</tissue>
    </source>
</reference>
<accession>A0A3R7M0H8</accession>
<dbReference type="SUPFAM" id="SSF57850">
    <property type="entry name" value="RING/U-box"/>
    <property type="match status" value="1"/>
</dbReference>
<feature type="region of interest" description="Disordered" evidence="5">
    <location>
        <begin position="81"/>
        <end position="124"/>
    </location>
</feature>
<organism evidence="7 8">
    <name type="scientific">Penaeus vannamei</name>
    <name type="common">Whiteleg shrimp</name>
    <name type="synonym">Litopenaeus vannamei</name>
    <dbReference type="NCBI Taxonomy" id="6689"/>
    <lineage>
        <taxon>Eukaryota</taxon>
        <taxon>Metazoa</taxon>
        <taxon>Ecdysozoa</taxon>
        <taxon>Arthropoda</taxon>
        <taxon>Crustacea</taxon>
        <taxon>Multicrustacea</taxon>
        <taxon>Malacostraca</taxon>
        <taxon>Eumalacostraca</taxon>
        <taxon>Eucarida</taxon>
        <taxon>Decapoda</taxon>
        <taxon>Dendrobranchiata</taxon>
        <taxon>Penaeoidea</taxon>
        <taxon>Penaeidae</taxon>
        <taxon>Penaeus</taxon>
    </lineage>
</organism>
<dbReference type="InterPro" id="IPR047134">
    <property type="entry name" value="RNF4"/>
</dbReference>
<dbReference type="GO" id="GO:0008270">
    <property type="term" value="F:zinc ion binding"/>
    <property type="evidence" value="ECO:0007669"/>
    <property type="project" value="UniProtKB-KW"/>
</dbReference>
<name>A0A3R7M0H8_PENVA</name>
<dbReference type="PROSITE" id="PS00518">
    <property type="entry name" value="ZF_RING_1"/>
    <property type="match status" value="1"/>
</dbReference>
<evidence type="ECO:0000256" key="4">
    <source>
        <dbReference type="PROSITE-ProRule" id="PRU00175"/>
    </source>
</evidence>
<dbReference type="PANTHER" id="PTHR23041">
    <property type="entry name" value="RING FINGER DOMAIN-CONTAINING"/>
    <property type="match status" value="1"/>
</dbReference>
<dbReference type="STRING" id="6689.A0A3R7M0H8"/>